<accession>A0A917Q5B3</accession>
<dbReference type="PROSITE" id="PS50110">
    <property type="entry name" value="RESPONSE_REGULATORY"/>
    <property type="match status" value="1"/>
</dbReference>
<organism evidence="6 7">
    <name type="scientific">Salinarimonas ramus</name>
    <dbReference type="NCBI Taxonomy" id="690164"/>
    <lineage>
        <taxon>Bacteria</taxon>
        <taxon>Pseudomonadati</taxon>
        <taxon>Pseudomonadota</taxon>
        <taxon>Alphaproteobacteria</taxon>
        <taxon>Hyphomicrobiales</taxon>
        <taxon>Salinarimonadaceae</taxon>
        <taxon>Salinarimonas</taxon>
    </lineage>
</organism>
<feature type="domain" description="Response regulatory" evidence="5">
    <location>
        <begin position="7"/>
        <end position="124"/>
    </location>
</feature>
<keyword evidence="1 4" id="KW-0597">Phosphoprotein</keyword>
<dbReference type="InterPro" id="IPR050595">
    <property type="entry name" value="Bact_response_regulator"/>
</dbReference>
<dbReference type="SUPFAM" id="SSF52172">
    <property type="entry name" value="CheY-like"/>
    <property type="match status" value="1"/>
</dbReference>
<evidence type="ECO:0000313" key="7">
    <source>
        <dbReference type="Proteomes" id="UP000600449"/>
    </source>
</evidence>
<dbReference type="SMART" id="SM00448">
    <property type="entry name" value="REC"/>
    <property type="match status" value="1"/>
</dbReference>
<dbReference type="AlphaFoldDB" id="A0A917Q5B3"/>
<protein>
    <recommendedName>
        <fullName evidence="5">Response regulatory domain-containing protein</fullName>
    </recommendedName>
</protein>
<evidence type="ECO:0000256" key="1">
    <source>
        <dbReference type="ARBA" id="ARBA00022553"/>
    </source>
</evidence>
<keyword evidence="2" id="KW-0805">Transcription regulation</keyword>
<dbReference type="Gene3D" id="3.40.50.2300">
    <property type="match status" value="1"/>
</dbReference>
<dbReference type="Proteomes" id="UP000600449">
    <property type="component" value="Unassembled WGS sequence"/>
</dbReference>
<dbReference type="PANTHER" id="PTHR44591:SF3">
    <property type="entry name" value="RESPONSE REGULATORY DOMAIN-CONTAINING PROTEIN"/>
    <property type="match status" value="1"/>
</dbReference>
<keyword evidence="7" id="KW-1185">Reference proteome</keyword>
<evidence type="ECO:0000256" key="4">
    <source>
        <dbReference type="PROSITE-ProRule" id="PRU00169"/>
    </source>
</evidence>
<proteinExistence type="predicted"/>
<sequence>MTNEETPVLVVDENRKVTALLEVLLDRIGVHDRVVVHDGYEAVRALEERRFAAALVDTATGPLDPVTLAREGTARHGNAACRLLLMTMTPDPDRLRPMLDAGYHCALLKPFPPAALRARLEGVVRFGRPLMSAIPFLRKPHTRIEPTVVSTPPQEAFMI</sequence>
<dbReference type="GO" id="GO:0000160">
    <property type="term" value="P:phosphorelay signal transduction system"/>
    <property type="evidence" value="ECO:0007669"/>
    <property type="project" value="InterPro"/>
</dbReference>
<dbReference type="RefSeq" id="WP_188911031.1">
    <property type="nucleotide sequence ID" value="NZ_BMMF01000004.1"/>
</dbReference>
<keyword evidence="3" id="KW-0804">Transcription</keyword>
<reference evidence="6 7" key="1">
    <citation type="journal article" date="2014" name="Int. J. Syst. Evol. Microbiol.">
        <title>Complete genome sequence of Corynebacterium casei LMG S-19264T (=DSM 44701T), isolated from a smear-ripened cheese.</title>
        <authorList>
            <consortium name="US DOE Joint Genome Institute (JGI-PGF)"/>
            <person name="Walter F."/>
            <person name="Albersmeier A."/>
            <person name="Kalinowski J."/>
            <person name="Ruckert C."/>
        </authorList>
    </citation>
    <scope>NUCLEOTIDE SEQUENCE [LARGE SCALE GENOMIC DNA]</scope>
    <source>
        <strain evidence="6 7">CGMCC 1.9161</strain>
    </source>
</reference>
<dbReference type="EMBL" id="BMMF01000004">
    <property type="protein sequence ID" value="GGK28406.1"/>
    <property type="molecule type" value="Genomic_DNA"/>
</dbReference>
<gene>
    <name evidence="6" type="ORF">GCM10011322_13580</name>
</gene>
<evidence type="ECO:0000313" key="6">
    <source>
        <dbReference type="EMBL" id="GGK28406.1"/>
    </source>
</evidence>
<feature type="modified residue" description="4-aspartylphosphate" evidence="4">
    <location>
        <position position="57"/>
    </location>
</feature>
<comment type="caution">
    <text evidence="6">The sequence shown here is derived from an EMBL/GenBank/DDBJ whole genome shotgun (WGS) entry which is preliminary data.</text>
</comment>
<dbReference type="PANTHER" id="PTHR44591">
    <property type="entry name" value="STRESS RESPONSE REGULATOR PROTEIN 1"/>
    <property type="match status" value="1"/>
</dbReference>
<evidence type="ECO:0000256" key="2">
    <source>
        <dbReference type="ARBA" id="ARBA00023015"/>
    </source>
</evidence>
<dbReference type="Pfam" id="PF00072">
    <property type="entry name" value="Response_reg"/>
    <property type="match status" value="1"/>
</dbReference>
<dbReference type="InterPro" id="IPR001789">
    <property type="entry name" value="Sig_transdc_resp-reg_receiver"/>
</dbReference>
<dbReference type="InterPro" id="IPR011006">
    <property type="entry name" value="CheY-like_superfamily"/>
</dbReference>
<evidence type="ECO:0000259" key="5">
    <source>
        <dbReference type="PROSITE" id="PS50110"/>
    </source>
</evidence>
<name>A0A917Q5B3_9HYPH</name>
<evidence type="ECO:0000256" key="3">
    <source>
        <dbReference type="ARBA" id="ARBA00023163"/>
    </source>
</evidence>